<dbReference type="GO" id="GO:0005509">
    <property type="term" value="F:calcium ion binding"/>
    <property type="evidence" value="ECO:0007669"/>
    <property type="project" value="InterPro"/>
</dbReference>
<reference evidence="5" key="1">
    <citation type="submission" date="2025-08" db="UniProtKB">
        <authorList>
            <consortium name="RefSeq"/>
        </authorList>
    </citation>
    <scope>IDENTIFICATION</scope>
    <source>
        <tissue evidence="5">Tentacle</tissue>
    </source>
</reference>
<protein>
    <submittedName>
        <fullName evidence="5">EF-hand calcium-binding domain-containing protein 5-like</fullName>
    </submittedName>
</protein>
<evidence type="ECO:0000256" key="1">
    <source>
        <dbReference type="SAM" id="Coils"/>
    </source>
</evidence>
<keyword evidence="4" id="KW-1185">Reference proteome</keyword>
<sequence>MEDVSPPRTASGSDRSRSLSAAMVFERSLIEREGTKSPVVRTFARNILKKWRDSKERAINKRLQEVKLEKKRREAESKEVARLITRTVPLDLLANEWMNDNNITADVRMYLVEKLLPTLILGVEKLLKEASKRNLEDSEGFCPDFNPINYLAQYLMRNNPKYSNFVESSPYAKGLHKITADLKKEIYSTEENKLAKLKAEARKKREVRETEERKRDIEERRRAYAIEEQFIEWTSDWKGMIPLAVVQNTLLSFQELAASFSEEVRKGADFCIPLEPTDTLGKLLDMDAYKQYMKPYAGNISTKAFDLFMNHLSASAKEYRAASLRQALQMMLQNLFLACDVNRVGELDRKRVLQLLGTFYDKAAGSDRKILRNPRQWPVIEVEETSSDDGSISEEDEEEPAPREEKQSKPPEEEKPKPAEEETVTEQGKEKDAEKEEAQQGPEDKKESEKPDEMSTAQEDQEKQPEKQPDKDSEKDPEKDAGKEPEKQNEQPGGEEIEKDEKKDEMKDETKEQKKDDADLSEEDKKLLNSIPEEFNSSEGTESETTVSGVYKPDTQSIVEGSAFDENSLNQSQFIHLTEKFLGDEPNRQLLEKLVRFIRSHYIEVDYDRLERINKARKDAYSAKKRKMVDQLFELWDVDMSGFIEVEKIQVVLSKWSSDNPNSFPEAYKILSEVTSKLDRLEFRECIKTIEFPDEESSFEELMQFLMACVERSFEERRRSETRKRWLGAIDVAAQTSGANLDPVYNAIFQILYKDAEEHGRGKTISAFVSMLENNEDMETISRGETVLRYVACTQEDIGCMLGKVIFRNMKAVSWAAVDTGKPIHVPKVGSHGGVQFWNPSRKPESTDGSFIVLPVKDSEKRVIGLLGIDTLNDSHKATFITHEISFFQGVAKALGQAIQFIDVRKKTLRVAESAVQWILRRSQNVLNVNVYLVEPGLRSTDGLVLRRMMLMSHNTLTQRFNNPPRLERKDNLFRDYLFKCVESSETITADAYGERHMAFPLRDAEGRAVAVVDISIGTLKALPPHENKEIQRMLRLLAMAHREVAREVAGIEKNIVLEVEKEHEEARIDVLFDRLMLLDLRENVGRLDARAFAEIKSYKDPPKVIHDILKAVLGIFYTDPELQERFEEWTTCKQYINQDLVKNLTLYDPTAKEHIVKVDAKTLARILQDVPQGAVAKHGSLPAQYLFNWAFVCLSLIEHTDKMTETRPGKVISPHATSSLMVDHGKGRRDSPTETINTVSKTGTGYGVES</sequence>
<dbReference type="InterPro" id="IPR029016">
    <property type="entry name" value="GAF-like_dom_sf"/>
</dbReference>
<feature type="coiled-coil region" evidence="1">
    <location>
        <begin position="180"/>
        <end position="227"/>
    </location>
</feature>
<keyword evidence="1" id="KW-0175">Coiled coil</keyword>
<dbReference type="Proteomes" id="UP000515163">
    <property type="component" value="Unplaced"/>
</dbReference>
<organism evidence="4 5">
    <name type="scientific">Actinia tenebrosa</name>
    <name type="common">Australian red waratah sea anemone</name>
    <dbReference type="NCBI Taxonomy" id="6105"/>
    <lineage>
        <taxon>Eukaryota</taxon>
        <taxon>Metazoa</taxon>
        <taxon>Cnidaria</taxon>
        <taxon>Anthozoa</taxon>
        <taxon>Hexacorallia</taxon>
        <taxon>Actiniaria</taxon>
        <taxon>Actiniidae</taxon>
        <taxon>Actinia</taxon>
    </lineage>
</organism>
<dbReference type="InterPro" id="IPR003018">
    <property type="entry name" value="GAF"/>
</dbReference>
<dbReference type="SUPFAM" id="SSF55781">
    <property type="entry name" value="GAF domain-like"/>
    <property type="match status" value="1"/>
</dbReference>
<dbReference type="Gene3D" id="1.20.890.10">
    <property type="entry name" value="cAMP-dependent protein kinase regulatory subunit, dimerization-anchoring domain"/>
    <property type="match status" value="1"/>
</dbReference>
<evidence type="ECO:0000259" key="3">
    <source>
        <dbReference type="PROSITE" id="PS50222"/>
    </source>
</evidence>
<dbReference type="Gene3D" id="3.30.450.40">
    <property type="match status" value="1"/>
</dbReference>
<dbReference type="RefSeq" id="XP_031560836.1">
    <property type="nucleotide sequence ID" value="XM_031704976.1"/>
</dbReference>
<dbReference type="GeneID" id="116296869"/>
<evidence type="ECO:0000256" key="2">
    <source>
        <dbReference type="SAM" id="MobiDB-lite"/>
    </source>
</evidence>
<feature type="compositionally biased region" description="Basic and acidic residues" evidence="2">
    <location>
        <begin position="427"/>
        <end position="453"/>
    </location>
</feature>
<feature type="compositionally biased region" description="Acidic residues" evidence="2">
    <location>
        <begin position="381"/>
        <end position="399"/>
    </location>
</feature>
<dbReference type="InterPro" id="IPR002048">
    <property type="entry name" value="EF_hand_dom"/>
</dbReference>
<feature type="compositionally biased region" description="Polar residues" evidence="2">
    <location>
        <begin position="1234"/>
        <end position="1244"/>
    </location>
</feature>
<dbReference type="PANTHER" id="PTHR46788:SF1">
    <property type="entry name" value="EF-HAND CALCIUM-BINDING DOMAIN-CONTAINING PROTEIN 5"/>
    <property type="match status" value="1"/>
</dbReference>
<evidence type="ECO:0000313" key="5">
    <source>
        <dbReference type="RefSeq" id="XP_031560836.1"/>
    </source>
</evidence>
<feature type="region of interest" description="Disordered" evidence="2">
    <location>
        <begin position="1222"/>
        <end position="1251"/>
    </location>
</feature>
<feature type="domain" description="EF-hand" evidence="3">
    <location>
        <begin position="624"/>
        <end position="659"/>
    </location>
</feature>
<dbReference type="SUPFAM" id="SSF47473">
    <property type="entry name" value="EF-hand"/>
    <property type="match status" value="1"/>
</dbReference>
<dbReference type="InParanoid" id="A0A6P8HZY7"/>
<accession>A0A6P8HZY7</accession>
<dbReference type="FunCoup" id="A0A6P8HZY7">
    <property type="interactions" value="98"/>
</dbReference>
<dbReference type="Gene3D" id="1.20.920.60">
    <property type="match status" value="1"/>
</dbReference>
<feature type="compositionally biased region" description="Basic and acidic residues" evidence="2">
    <location>
        <begin position="499"/>
        <end position="527"/>
    </location>
</feature>
<dbReference type="Pfam" id="PF01590">
    <property type="entry name" value="GAF"/>
    <property type="match status" value="1"/>
</dbReference>
<feature type="compositionally biased region" description="Basic and acidic residues" evidence="2">
    <location>
        <begin position="400"/>
        <end position="420"/>
    </location>
</feature>
<feature type="region of interest" description="Disordered" evidence="2">
    <location>
        <begin position="380"/>
        <end position="550"/>
    </location>
</feature>
<feature type="compositionally biased region" description="Low complexity" evidence="2">
    <location>
        <begin position="537"/>
        <end position="550"/>
    </location>
</feature>
<gene>
    <name evidence="5" type="primary">LOC116296869</name>
</gene>
<dbReference type="KEGG" id="aten:116296869"/>
<dbReference type="CDD" id="cd22968">
    <property type="entry name" value="DD_EFCAB5"/>
    <property type="match status" value="1"/>
</dbReference>
<dbReference type="PANTHER" id="PTHR46788">
    <property type="entry name" value="EF-HAND CALCIUM-BINDING DOMAIN-CONTAINING PROTEIN 5"/>
    <property type="match status" value="1"/>
</dbReference>
<dbReference type="AlphaFoldDB" id="A0A6P8HZY7"/>
<dbReference type="OrthoDB" id="199400at2759"/>
<feature type="compositionally biased region" description="Basic and acidic residues" evidence="2">
    <location>
        <begin position="1224"/>
        <end position="1233"/>
    </location>
</feature>
<dbReference type="InterPro" id="IPR011992">
    <property type="entry name" value="EF-hand-dom_pair"/>
</dbReference>
<name>A0A6P8HZY7_ACTTE</name>
<feature type="compositionally biased region" description="Basic and acidic residues" evidence="2">
    <location>
        <begin position="460"/>
        <end position="489"/>
    </location>
</feature>
<dbReference type="PROSITE" id="PS50222">
    <property type="entry name" value="EF_HAND_2"/>
    <property type="match status" value="1"/>
</dbReference>
<evidence type="ECO:0000313" key="4">
    <source>
        <dbReference type="Proteomes" id="UP000515163"/>
    </source>
</evidence>
<proteinExistence type="predicted"/>